<protein>
    <submittedName>
        <fullName evidence="1">Uncharacterized protein</fullName>
    </submittedName>
</protein>
<reference evidence="1 2" key="1">
    <citation type="journal article" date="2023" name="IMA Fungus">
        <title>Comparative genomic study of the Penicillium genus elucidates a diverse pangenome and 15 lateral gene transfer events.</title>
        <authorList>
            <person name="Petersen C."/>
            <person name="Sorensen T."/>
            <person name="Nielsen M.R."/>
            <person name="Sondergaard T.E."/>
            <person name="Sorensen J.L."/>
            <person name="Fitzpatrick D.A."/>
            <person name="Frisvad J.C."/>
            <person name="Nielsen K.L."/>
        </authorList>
    </citation>
    <scope>NUCLEOTIDE SEQUENCE [LARGE SCALE GENOMIC DNA]</scope>
    <source>
        <strain evidence="1 2">IBT 35679</strain>
    </source>
</reference>
<proteinExistence type="predicted"/>
<dbReference type="InterPro" id="IPR023213">
    <property type="entry name" value="CAT-like_dom_sf"/>
</dbReference>
<dbReference type="EMBL" id="JAQIZZ010000007">
    <property type="protein sequence ID" value="KAJ5532191.1"/>
    <property type="molecule type" value="Genomic_DNA"/>
</dbReference>
<sequence>MDDSSPDVYPIHVLDNIKANHCYVDWLMRFNDVLDAEKLKTSLSRLLEIGDWKKLGGRLQRKKDGVLEIHVSGTSASGQQNVFFTHDTFDVNVDEHPVASRLPRETTSPSIQTLSPDTRPLIARPDFPTFEEMVRKGLPSISLHVTSFRDATLVALIWPHVLMDAIGAKALLEAWSSVLAGREEDVPPVLGAREDMLRPTKEMHDSDTTEDFGLEKWRLKGISMIMFLLRFVWSKFWNPRRERRILLLPKSDFGKICDHARMDIAQSLEGDEKPFISDSDILTAWLTRAVASSESGSRPFTVLNLMNVRYRIPYLLKSGGAFIQNMVLGTYSFFSSQLPDKSVGSIALEHRRNFTEQATQGQAVCFLKSVYRDLDAGRSPGLFFGESNATLVAFNNLLKANLIRAVDFSPAVVSQGEVTGTRENPLGSMVFYYNEAIDDSFNEFNLFVVLGQDHRDTYWVLGTLLPRAWKKIEEELGRI</sequence>
<comment type="caution">
    <text evidence="1">The sequence shown here is derived from an EMBL/GenBank/DDBJ whole genome shotgun (WGS) entry which is preliminary data.</text>
</comment>
<keyword evidence="2" id="KW-1185">Reference proteome</keyword>
<dbReference type="PANTHER" id="PTHR31642:SF294">
    <property type="entry name" value="ACETYLTRANSFERASE MATC1"/>
    <property type="match status" value="1"/>
</dbReference>
<gene>
    <name evidence="1" type="ORF">N7494_008743</name>
</gene>
<dbReference type="Gene3D" id="3.30.559.10">
    <property type="entry name" value="Chloramphenicol acetyltransferase-like domain"/>
    <property type="match status" value="2"/>
</dbReference>
<dbReference type="GO" id="GO:0016747">
    <property type="term" value="F:acyltransferase activity, transferring groups other than amino-acyl groups"/>
    <property type="evidence" value="ECO:0007669"/>
    <property type="project" value="TreeGrafter"/>
</dbReference>
<dbReference type="Proteomes" id="UP001220324">
    <property type="component" value="Unassembled WGS sequence"/>
</dbReference>
<name>A0AAD6GC63_9EURO</name>
<dbReference type="AlphaFoldDB" id="A0AAD6GC63"/>
<evidence type="ECO:0000313" key="2">
    <source>
        <dbReference type="Proteomes" id="UP001220324"/>
    </source>
</evidence>
<dbReference type="Pfam" id="PF02458">
    <property type="entry name" value="Transferase"/>
    <property type="match status" value="1"/>
</dbReference>
<evidence type="ECO:0000313" key="1">
    <source>
        <dbReference type="EMBL" id="KAJ5532191.1"/>
    </source>
</evidence>
<dbReference type="InterPro" id="IPR050317">
    <property type="entry name" value="Plant_Fungal_Acyltransferase"/>
</dbReference>
<accession>A0AAD6GC63</accession>
<dbReference type="PANTHER" id="PTHR31642">
    <property type="entry name" value="TRICHOTHECENE 3-O-ACETYLTRANSFERASE"/>
    <property type="match status" value="1"/>
</dbReference>
<organism evidence="1 2">
    <name type="scientific">Penicillium frequentans</name>
    <dbReference type="NCBI Taxonomy" id="3151616"/>
    <lineage>
        <taxon>Eukaryota</taxon>
        <taxon>Fungi</taxon>
        <taxon>Dikarya</taxon>
        <taxon>Ascomycota</taxon>
        <taxon>Pezizomycotina</taxon>
        <taxon>Eurotiomycetes</taxon>
        <taxon>Eurotiomycetidae</taxon>
        <taxon>Eurotiales</taxon>
        <taxon>Aspergillaceae</taxon>
        <taxon>Penicillium</taxon>
    </lineage>
</organism>